<dbReference type="Pfam" id="PF01227">
    <property type="entry name" value="GTP_cyclohydroI"/>
    <property type="match status" value="1"/>
</dbReference>
<dbReference type="RefSeq" id="XP_009264272.1">
    <property type="nucleotide sequence ID" value="XM_009265997.1"/>
</dbReference>
<dbReference type="Gene3D" id="3.30.1130.10">
    <property type="match status" value="1"/>
</dbReference>
<dbReference type="HOGENOM" id="CLU_1855259_0_0_1"/>
<dbReference type="GO" id="GO:0016787">
    <property type="term" value="F:hydrolase activity"/>
    <property type="evidence" value="ECO:0007669"/>
    <property type="project" value="UniProtKB-KW"/>
</dbReference>
<protein>
    <submittedName>
        <fullName evidence="3">GTP cyclohydrolase I</fullName>
    </submittedName>
</protein>
<dbReference type="UniPathway" id="UPA00848">
    <property type="reaction ID" value="UER00151"/>
</dbReference>
<dbReference type="InterPro" id="IPR020602">
    <property type="entry name" value="GTP_CycHdrlase_I_dom"/>
</dbReference>
<reference evidence="3 4" key="1">
    <citation type="journal article" date="2012" name="Proc. Natl. Acad. Sci. U.S.A.">
        <title>Gain and loss of multiple functionally related, horizontally transferred genes in the reduced genomes of two microsporidian parasites.</title>
        <authorList>
            <person name="Pombert J.-F."/>
            <person name="Selman M."/>
            <person name="Burki F."/>
            <person name="Bardell F.T."/>
            <person name="Farinelli L."/>
            <person name="Solter L.F."/>
            <person name="Whitman D.W."/>
            <person name="Weiss L.M."/>
            <person name="Corradi N."/>
            <person name="Keeling P.J."/>
        </authorList>
    </citation>
    <scope>NUCLEOTIDE SEQUENCE [LARGE SCALE GENOMIC DNA]</scope>
    <source>
        <strain evidence="3 4">SJ-2008</strain>
    </source>
</reference>
<keyword evidence="1" id="KW-0289">Folate biosynthesis</keyword>
<feature type="domain" description="GTP cyclohydrolase I" evidence="2">
    <location>
        <begin position="45"/>
        <end position="138"/>
    </location>
</feature>
<dbReference type="SUPFAM" id="SSF55620">
    <property type="entry name" value="Tetrahydrobiopterin biosynthesis enzymes-like"/>
    <property type="match status" value="1"/>
</dbReference>
<organism evidence="3 4">
    <name type="scientific">Encephalitozoon romaleae (strain SJ-2008)</name>
    <name type="common">Microsporidian parasite</name>
    <dbReference type="NCBI Taxonomy" id="1178016"/>
    <lineage>
        <taxon>Eukaryota</taxon>
        <taxon>Fungi</taxon>
        <taxon>Fungi incertae sedis</taxon>
        <taxon>Microsporidia</taxon>
        <taxon>Unikaryonidae</taxon>
        <taxon>Encephalitozoon</taxon>
    </lineage>
</organism>
<dbReference type="AlphaFoldDB" id="I7ADV4"/>
<dbReference type="GO" id="GO:0046656">
    <property type="term" value="P:folic acid biosynthetic process"/>
    <property type="evidence" value="ECO:0007669"/>
    <property type="project" value="UniProtKB-KW"/>
</dbReference>
<dbReference type="KEGG" id="ero:EROM_040040"/>
<gene>
    <name evidence="3" type="ordered locus">EROM_040040</name>
</gene>
<accession>I7ADV4</accession>
<keyword evidence="4" id="KW-1185">Reference proteome</keyword>
<dbReference type="InterPro" id="IPR043133">
    <property type="entry name" value="GTP-CH-I_C/QueF"/>
</dbReference>
<evidence type="ECO:0000313" key="4">
    <source>
        <dbReference type="Proteomes" id="UP000010094"/>
    </source>
</evidence>
<name>I7ADV4_ENCRO</name>
<dbReference type="VEuPathDB" id="MicrosporidiaDB:EROM_040040"/>
<evidence type="ECO:0000313" key="3">
    <source>
        <dbReference type="EMBL" id="AFN82775.1"/>
    </source>
</evidence>
<dbReference type="Proteomes" id="UP000010094">
    <property type="component" value="Chromosome IV"/>
</dbReference>
<dbReference type="GeneID" id="20521068"/>
<proteinExistence type="predicted"/>
<dbReference type="OrthoDB" id="4966at2759"/>
<dbReference type="EMBL" id="CP003521">
    <property type="protein sequence ID" value="AFN82775.1"/>
    <property type="molecule type" value="Genomic_DNA"/>
</dbReference>
<sequence>MQAFSSLSRTKSPCQKRKKLDDRMGLKGLWCLHGGSWDRLQECLHTVDTPLRVSRLWVSDIAASFYAPPPRITTFDNTRGYGDLLFRGPIPIKSICSHHHSPFVGEAYIAYIPQREGRTVGLSNLNRIAKFYSRMPQL</sequence>
<evidence type="ECO:0000256" key="1">
    <source>
        <dbReference type="ARBA" id="ARBA00022909"/>
    </source>
</evidence>
<evidence type="ECO:0000259" key="2">
    <source>
        <dbReference type="Pfam" id="PF01227"/>
    </source>
</evidence>